<evidence type="ECO:0000313" key="2">
    <source>
        <dbReference type="Proteomes" id="UP000231644"/>
    </source>
</evidence>
<proteinExistence type="predicted"/>
<gene>
    <name evidence="1" type="ORF">SAMN05421762_2693</name>
</gene>
<evidence type="ECO:0000313" key="1">
    <source>
        <dbReference type="EMBL" id="SFC90719.1"/>
    </source>
</evidence>
<dbReference type="Proteomes" id="UP000231644">
    <property type="component" value="Unassembled WGS sequence"/>
</dbReference>
<dbReference type="Pfam" id="PF21973">
    <property type="entry name" value="DUF6925"/>
    <property type="match status" value="1"/>
</dbReference>
<dbReference type="AlphaFoldDB" id="A0A1I1MZB3"/>
<protein>
    <submittedName>
        <fullName evidence="1">Uncharacterized protein</fullName>
    </submittedName>
</protein>
<dbReference type="RefSeq" id="WP_212632878.1">
    <property type="nucleotide sequence ID" value="NZ_FNZG01000001.1"/>
</dbReference>
<reference evidence="1 2" key="1">
    <citation type="submission" date="2016-10" db="EMBL/GenBank/DDBJ databases">
        <authorList>
            <person name="de Groot N.N."/>
        </authorList>
    </citation>
    <scope>NUCLEOTIDE SEQUENCE [LARGE SCALE GENOMIC DNA]</scope>
    <source>
        <strain evidence="1 2">DSM 29619</strain>
    </source>
</reference>
<keyword evidence="2" id="KW-1185">Reference proteome</keyword>
<dbReference type="STRING" id="517719.SAMN05421762_2693"/>
<accession>A0A1I1MZB3</accession>
<organism evidence="1 2">
    <name type="scientific">Pseudooceanicola nitratireducens</name>
    <dbReference type="NCBI Taxonomy" id="517719"/>
    <lineage>
        <taxon>Bacteria</taxon>
        <taxon>Pseudomonadati</taxon>
        <taxon>Pseudomonadota</taxon>
        <taxon>Alphaproteobacteria</taxon>
        <taxon>Rhodobacterales</taxon>
        <taxon>Paracoccaceae</taxon>
        <taxon>Pseudooceanicola</taxon>
    </lineage>
</organism>
<name>A0A1I1MZB3_9RHOB</name>
<dbReference type="InterPro" id="IPR053838">
    <property type="entry name" value="DUF6925"/>
</dbReference>
<sequence>MPDGHPKETSHELGKVILTALNDRQTGWSMGSFGAIAEFHQVEGDPGALWPDVFTRVTDRGGVAFTDLTDCTAVAYETLSPKPDRWGQSVALCLPEAAARMSRHKVLTALGPDHGALLPEHRGAMLFDMGLDQPQVDFCIRTDDPQLIDVLTQAEGQSLFTPGNPAMPAILAAHPHRIAVTRIGRVEVFQKIGGPDTGGKSPVGPHTHILPKLMATGRTHSANTPIPDGLVPVAGLHPASALSDQLGRDKPWDPAAFAAFQALFRDWAPSGQAELKALVRDLIAAGSQPDVFAPPPGRHMRAAVRIAIRQAAREDGETPTLSAWRALFDGAAKPEDLPPEHPA</sequence>
<dbReference type="EMBL" id="FOLX01000001">
    <property type="protein sequence ID" value="SFC90719.1"/>
    <property type="molecule type" value="Genomic_DNA"/>
</dbReference>